<feature type="region of interest" description="Disordered" evidence="1">
    <location>
        <begin position="42"/>
        <end position="68"/>
    </location>
</feature>
<name>A0A4C1UVP3_EUMVA</name>
<keyword evidence="3" id="KW-1185">Reference proteome</keyword>
<comment type="caution">
    <text evidence="2">The sequence shown here is derived from an EMBL/GenBank/DDBJ whole genome shotgun (WGS) entry which is preliminary data.</text>
</comment>
<dbReference type="EMBL" id="BGZK01000228">
    <property type="protein sequence ID" value="GBP30087.1"/>
    <property type="molecule type" value="Genomic_DNA"/>
</dbReference>
<accession>A0A4C1UVP3</accession>
<protein>
    <submittedName>
        <fullName evidence="2">Uncharacterized protein</fullName>
    </submittedName>
</protein>
<reference evidence="2 3" key="1">
    <citation type="journal article" date="2019" name="Commun. Biol.">
        <title>The bagworm genome reveals a unique fibroin gene that provides high tensile strength.</title>
        <authorList>
            <person name="Kono N."/>
            <person name="Nakamura H."/>
            <person name="Ohtoshi R."/>
            <person name="Tomita M."/>
            <person name="Numata K."/>
            <person name="Arakawa K."/>
        </authorList>
    </citation>
    <scope>NUCLEOTIDE SEQUENCE [LARGE SCALE GENOMIC DNA]</scope>
</reference>
<evidence type="ECO:0000313" key="2">
    <source>
        <dbReference type="EMBL" id="GBP30087.1"/>
    </source>
</evidence>
<dbReference type="AlphaFoldDB" id="A0A4C1UVP3"/>
<evidence type="ECO:0000313" key="3">
    <source>
        <dbReference type="Proteomes" id="UP000299102"/>
    </source>
</evidence>
<gene>
    <name evidence="2" type="ORF">EVAR_14606_1</name>
</gene>
<dbReference type="Proteomes" id="UP000299102">
    <property type="component" value="Unassembled WGS sequence"/>
</dbReference>
<feature type="compositionally biased region" description="Basic and acidic residues" evidence="1">
    <location>
        <begin position="52"/>
        <end position="68"/>
    </location>
</feature>
<organism evidence="2 3">
    <name type="scientific">Eumeta variegata</name>
    <name type="common">Bagworm moth</name>
    <name type="synonym">Eumeta japonica</name>
    <dbReference type="NCBI Taxonomy" id="151549"/>
    <lineage>
        <taxon>Eukaryota</taxon>
        <taxon>Metazoa</taxon>
        <taxon>Ecdysozoa</taxon>
        <taxon>Arthropoda</taxon>
        <taxon>Hexapoda</taxon>
        <taxon>Insecta</taxon>
        <taxon>Pterygota</taxon>
        <taxon>Neoptera</taxon>
        <taxon>Endopterygota</taxon>
        <taxon>Lepidoptera</taxon>
        <taxon>Glossata</taxon>
        <taxon>Ditrysia</taxon>
        <taxon>Tineoidea</taxon>
        <taxon>Psychidae</taxon>
        <taxon>Oiketicinae</taxon>
        <taxon>Eumeta</taxon>
    </lineage>
</organism>
<proteinExistence type="predicted"/>
<sequence length="68" mass="7487">MRLPPLGGFEAARLAQSDKPKSVLETVPLIACTDRQAQEMKDTFNGDDAGTDEDRLSPEHRAGCRMEI</sequence>
<evidence type="ECO:0000256" key="1">
    <source>
        <dbReference type="SAM" id="MobiDB-lite"/>
    </source>
</evidence>